<protein>
    <submittedName>
        <fullName evidence="2">Uncharacterized protein</fullName>
    </submittedName>
</protein>
<dbReference type="Proteomes" id="UP001151752">
    <property type="component" value="Chromosome 19"/>
</dbReference>
<accession>A0A9Q0W761</accession>
<evidence type="ECO:0000313" key="2">
    <source>
        <dbReference type="EMBL" id="KAJ6761941.1"/>
    </source>
</evidence>
<name>A0A9Q0W761_9ROSI</name>
<reference evidence="2" key="2">
    <citation type="journal article" date="2023" name="Int. J. Mol. Sci.">
        <title>De Novo Assembly and Annotation of 11 Diverse Shrub Willow (Salix) Genomes Reveals Novel Gene Organization in Sex-Linked Regions.</title>
        <authorList>
            <person name="Hyden B."/>
            <person name="Feng K."/>
            <person name="Yates T.B."/>
            <person name="Jawdy S."/>
            <person name="Cereghino C."/>
            <person name="Smart L.B."/>
            <person name="Muchero W."/>
        </authorList>
    </citation>
    <scope>NUCLEOTIDE SEQUENCE</scope>
    <source>
        <tissue evidence="2">Shoot tip</tissue>
    </source>
</reference>
<gene>
    <name evidence="2" type="ORF">OIU74_024585</name>
</gene>
<dbReference type="EMBL" id="JAPFFM010000005">
    <property type="protein sequence ID" value="KAJ6761941.1"/>
    <property type="molecule type" value="Genomic_DNA"/>
</dbReference>
<evidence type="ECO:0000256" key="1">
    <source>
        <dbReference type="SAM" id="MobiDB-lite"/>
    </source>
</evidence>
<organism evidence="2 3">
    <name type="scientific">Salix koriyanagi</name>
    <dbReference type="NCBI Taxonomy" id="2511006"/>
    <lineage>
        <taxon>Eukaryota</taxon>
        <taxon>Viridiplantae</taxon>
        <taxon>Streptophyta</taxon>
        <taxon>Embryophyta</taxon>
        <taxon>Tracheophyta</taxon>
        <taxon>Spermatophyta</taxon>
        <taxon>Magnoliopsida</taxon>
        <taxon>eudicotyledons</taxon>
        <taxon>Gunneridae</taxon>
        <taxon>Pentapetalae</taxon>
        <taxon>rosids</taxon>
        <taxon>fabids</taxon>
        <taxon>Malpighiales</taxon>
        <taxon>Salicaceae</taxon>
        <taxon>Saliceae</taxon>
        <taxon>Salix</taxon>
    </lineage>
</organism>
<reference evidence="2" key="1">
    <citation type="submission" date="2022-11" db="EMBL/GenBank/DDBJ databases">
        <authorList>
            <person name="Hyden B.L."/>
            <person name="Feng K."/>
            <person name="Yates T."/>
            <person name="Jawdy S."/>
            <person name="Smart L.B."/>
            <person name="Muchero W."/>
        </authorList>
    </citation>
    <scope>NUCLEOTIDE SEQUENCE</scope>
    <source>
        <tissue evidence="2">Shoot tip</tissue>
    </source>
</reference>
<sequence length="101" mass="10734">MAGRGSLVELLRSLSVARSLVRVVLSSKLQAMVEVMQVQQKKFGCPPGKKASGNWSLTKSIPILDIFNILLYSASSSSSENSASPLVSSSSNSPDASYPFL</sequence>
<comment type="caution">
    <text evidence="2">The sequence shown here is derived from an EMBL/GenBank/DDBJ whole genome shotgun (WGS) entry which is preliminary data.</text>
</comment>
<feature type="region of interest" description="Disordered" evidence="1">
    <location>
        <begin position="77"/>
        <end position="101"/>
    </location>
</feature>
<dbReference type="AlphaFoldDB" id="A0A9Q0W761"/>
<keyword evidence="3" id="KW-1185">Reference proteome</keyword>
<evidence type="ECO:0000313" key="3">
    <source>
        <dbReference type="Proteomes" id="UP001151752"/>
    </source>
</evidence>
<proteinExistence type="predicted"/>